<name>A0A0V1KUN0_9BILA</name>
<organism evidence="1 2">
    <name type="scientific">Trichinella nativa</name>
    <dbReference type="NCBI Taxonomy" id="6335"/>
    <lineage>
        <taxon>Eukaryota</taxon>
        <taxon>Metazoa</taxon>
        <taxon>Ecdysozoa</taxon>
        <taxon>Nematoda</taxon>
        <taxon>Enoplea</taxon>
        <taxon>Dorylaimia</taxon>
        <taxon>Trichinellida</taxon>
        <taxon>Trichinellidae</taxon>
        <taxon>Trichinella</taxon>
    </lineage>
</organism>
<comment type="caution">
    <text evidence="1">The sequence shown here is derived from an EMBL/GenBank/DDBJ whole genome shotgun (WGS) entry which is preliminary data.</text>
</comment>
<accession>A0A0V1KUN0</accession>
<sequence>MNLLPSVYVTPVVSVYFSVSCLTRRDMHLFYVKDFEQRASRIVIKLEYSSSNLFATTTNNTNFHFSVRQMLSSNVSKSASSILSVVVVKIGPSSHRASVAPDMVMTIISTNDASRPRSAEAGKVSTGIAYNAK</sequence>
<keyword evidence="2" id="KW-1185">Reference proteome</keyword>
<dbReference type="AlphaFoldDB" id="A0A0V1KUN0"/>
<evidence type="ECO:0000313" key="2">
    <source>
        <dbReference type="Proteomes" id="UP000054721"/>
    </source>
</evidence>
<gene>
    <name evidence="1" type="ORF">T02_10992</name>
</gene>
<dbReference type="Proteomes" id="UP000054721">
    <property type="component" value="Unassembled WGS sequence"/>
</dbReference>
<proteinExistence type="predicted"/>
<evidence type="ECO:0000313" key="1">
    <source>
        <dbReference type="EMBL" id="KRZ50817.1"/>
    </source>
</evidence>
<dbReference type="EMBL" id="JYDW01000249">
    <property type="protein sequence ID" value="KRZ50817.1"/>
    <property type="molecule type" value="Genomic_DNA"/>
</dbReference>
<protein>
    <submittedName>
        <fullName evidence="1">Uncharacterized protein</fullName>
    </submittedName>
</protein>
<reference evidence="1 2" key="1">
    <citation type="submission" date="2015-05" db="EMBL/GenBank/DDBJ databases">
        <title>Evolution of Trichinella species and genotypes.</title>
        <authorList>
            <person name="Korhonen P.K."/>
            <person name="Edoardo P."/>
            <person name="Giuseppe L.R."/>
            <person name="Gasser R.B."/>
        </authorList>
    </citation>
    <scope>NUCLEOTIDE SEQUENCE [LARGE SCALE GENOMIC DNA]</scope>
    <source>
        <strain evidence="1">ISS10</strain>
    </source>
</reference>